<gene>
    <name evidence="2" type="ORF">C5Q96_02205</name>
</gene>
<sequence length="97" mass="10386">MNNGEGGELVSDGNYLVIGKYTIILTVLCISIMIFTIVRRVMTKKYKGDHMASGMIIGISVGLLAGILFERSGFGMVMGMSIGEIIGMTIGVLIPKK</sequence>
<keyword evidence="3" id="KW-1185">Reference proteome</keyword>
<dbReference type="Proteomes" id="UP000237883">
    <property type="component" value="Chromosome"/>
</dbReference>
<reference evidence="3" key="1">
    <citation type="submission" date="2018-02" db="EMBL/GenBank/DDBJ databases">
        <authorList>
            <person name="Holder M.E."/>
            <person name="Ajami N.J."/>
            <person name="Petrosino J.F."/>
        </authorList>
    </citation>
    <scope>NUCLEOTIDE SEQUENCE [LARGE SCALE GENOMIC DNA]</scope>
    <source>
        <strain evidence="3">CCUG 47132</strain>
    </source>
</reference>
<proteinExistence type="predicted"/>
<evidence type="ECO:0000256" key="1">
    <source>
        <dbReference type="SAM" id="Phobius"/>
    </source>
</evidence>
<keyword evidence="1" id="KW-0472">Membrane</keyword>
<feature type="transmembrane region" description="Helical" evidence="1">
    <location>
        <begin position="50"/>
        <end position="69"/>
    </location>
</feature>
<dbReference type="KEGG" id="mdv:C5Q96_02205"/>
<keyword evidence="1" id="KW-0812">Transmembrane</keyword>
<evidence type="ECO:0000313" key="2">
    <source>
        <dbReference type="EMBL" id="AVM47729.1"/>
    </source>
</evidence>
<evidence type="ECO:0008006" key="4">
    <source>
        <dbReference type="Google" id="ProtNLM"/>
    </source>
</evidence>
<evidence type="ECO:0000313" key="3">
    <source>
        <dbReference type="Proteomes" id="UP000237883"/>
    </source>
</evidence>
<feature type="transmembrane region" description="Helical" evidence="1">
    <location>
        <begin position="75"/>
        <end position="94"/>
    </location>
</feature>
<dbReference type="AlphaFoldDB" id="A0A2S0L387"/>
<dbReference type="EMBL" id="CP027228">
    <property type="protein sequence ID" value="AVM47729.1"/>
    <property type="molecule type" value="Genomic_DNA"/>
</dbReference>
<feature type="transmembrane region" description="Helical" evidence="1">
    <location>
        <begin position="18"/>
        <end position="38"/>
    </location>
</feature>
<protein>
    <recommendedName>
        <fullName evidence="4">DUF2700 domain-containing protein</fullName>
    </recommendedName>
</protein>
<keyword evidence="1" id="KW-1133">Transmembrane helix</keyword>
<accession>A0A2S0L387</accession>
<name>A0A2S0L387_9FIRM</name>
<organism evidence="2 3">
    <name type="scientific">Mogibacterium diversum</name>
    <dbReference type="NCBI Taxonomy" id="114527"/>
    <lineage>
        <taxon>Bacteria</taxon>
        <taxon>Bacillati</taxon>
        <taxon>Bacillota</taxon>
        <taxon>Clostridia</taxon>
        <taxon>Peptostreptococcales</taxon>
        <taxon>Anaerovoracaceae</taxon>
        <taxon>Mogibacterium</taxon>
    </lineage>
</organism>